<dbReference type="AlphaFoldDB" id="M7TAU6"/>
<feature type="region of interest" description="Disordered" evidence="4">
    <location>
        <begin position="183"/>
        <end position="227"/>
    </location>
</feature>
<gene>
    <name evidence="5" type="ORF">UCREL1_9278</name>
</gene>
<accession>M7TAU6</accession>
<dbReference type="HOGENOM" id="CLU_069688_0_1_1"/>
<dbReference type="PANTHER" id="PTHR11671">
    <property type="entry name" value="V-TYPE ATP SYNTHASE SUBUNIT D"/>
    <property type="match status" value="1"/>
</dbReference>
<reference evidence="6" key="1">
    <citation type="journal article" date="2013" name="Genome Announc.">
        <title>Draft genome sequence of the grapevine dieback fungus Eutypa lata UCR-EL1.</title>
        <authorList>
            <person name="Blanco-Ulate B."/>
            <person name="Rolshausen P.E."/>
            <person name="Cantu D."/>
        </authorList>
    </citation>
    <scope>NUCLEOTIDE SEQUENCE [LARGE SCALE GENOMIC DNA]</scope>
    <source>
        <strain evidence="6">UCR-EL1</strain>
    </source>
</reference>
<proteinExistence type="inferred from homology"/>
<organism evidence="5 6">
    <name type="scientific">Eutypa lata (strain UCR-EL1)</name>
    <name type="common">Grapevine dieback disease fungus</name>
    <name type="synonym">Eutypa armeniacae</name>
    <dbReference type="NCBI Taxonomy" id="1287681"/>
    <lineage>
        <taxon>Eukaryota</taxon>
        <taxon>Fungi</taxon>
        <taxon>Dikarya</taxon>
        <taxon>Ascomycota</taxon>
        <taxon>Pezizomycotina</taxon>
        <taxon>Sordariomycetes</taxon>
        <taxon>Xylariomycetidae</taxon>
        <taxon>Xylariales</taxon>
        <taxon>Diatrypaceae</taxon>
        <taxon>Eutypa</taxon>
    </lineage>
</organism>
<evidence type="ECO:0000256" key="3">
    <source>
        <dbReference type="ARBA" id="ARBA00023065"/>
    </source>
</evidence>
<evidence type="ECO:0000256" key="2">
    <source>
        <dbReference type="ARBA" id="ARBA00022448"/>
    </source>
</evidence>
<dbReference type="eggNOG" id="KOG1647">
    <property type="taxonomic scope" value="Eukaryota"/>
</dbReference>
<dbReference type="Pfam" id="PF01813">
    <property type="entry name" value="ATP-synt_D"/>
    <property type="match status" value="1"/>
</dbReference>
<dbReference type="Gene3D" id="1.10.287.3240">
    <property type="match status" value="1"/>
</dbReference>
<dbReference type="Proteomes" id="UP000012174">
    <property type="component" value="Unassembled WGS sequence"/>
</dbReference>
<dbReference type="EMBL" id="KB707177">
    <property type="protein sequence ID" value="EMR63770.1"/>
    <property type="molecule type" value="Genomic_DNA"/>
</dbReference>
<dbReference type="STRING" id="1287681.M7TAU6"/>
<dbReference type="GO" id="GO:0046961">
    <property type="term" value="F:proton-transporting ATPase activity, rotational mechanism"/>
    <property type="evidence" value="ECO:0007669"/>
    <property type="project" value="EnsemblFungi"/>
</dbReference>
<name>M7TAU6_EUTLA</name>
<protein>
    <submittedName>
        <fullName evidence="5">Putative vacuolar atp synthase subunit d protein</fullName>
    </submittedName>
</protein>
<dbReference type="GO" id="GO:0000221">
    <property type="term" value="C:vacuolar proton-transporting V-type ATPase, V1 domain"/>
    <property type="evidence" value="ECO:0007669"/>
    <property type="project" value="EnsemblFungi"/>
</dbReference>
<dbReference type="InterPro" id="IPR002699">
    <property type="entry name" value="V_ATPase_D"/>
</dbReference>
<dbReference type="GO" id="GO:0007035">
    <property type="term" value="P:vacuolar acidification"/>
    <property type="evidence" value="ECO:0007669"/>
    <property type="project" value="EnsemblFungi"/>
</dbReference>
<dbReference type="NCBIfam" id="TIGR00309">
    <property type="entry name" value="V_ATPase_subD"/>
    <property type="match status" value="1"/>
</dbReference>
<dbReference type="GO" id="GO:0000329">
    <property type="term" value="C:fungal-type vacuole membrane"/>
    <property type="evidence" value="ECO:0007669"/>
    <property type="project" value="EnsemblFungi"/>
</dbReference>
<dbReference type="OMA" id="QFTRIKK"/>
<comment type="similarity">
    <text evidence="1">Belongs to the V-ATPase D subunit family.</text>
</comment>
<evidence type="ECO:0000256" key="4">
    <source>
        <dbReference type="SAM" id="MobiDB-lite"/>
    </source>
</evidence>
<keyword evidence="2" id="KW-0813">Transport</keyword>
<evidence type="ECO:0000256" key="1">
    <source>
        <dbReference type="ARBA" id="ARBA00005850"/>
    </source>
</evidence>
<sequence>MSGSADREAVFPTRQSLGLMKAKLKGAETGHKITRRIDEAKRKMGRVMQIAAFSLAEVRYAVGGDIGYQVQESANQARFRLRTKQENVSGVLLPAFESYLTEGNNDFGLTGLGKGGQQVQRCRETYARAVETLVELASLQTAFVILDEVIKVVNRRDINSELDELDREEFYRLKKVAGKKQRDTAAADAEMKAKKLAAESKNEEKTQAGDEAPADMLASAEDEDIIF</sequence>
<keyword evidence="3" id="KW-0406">Ion transport</keyword>
<dbReference type="GO" id="GO:0045121">
    <property type="term" value="C:membrane raft"/>
    <property type="evidence" value="ECO:0007669"/>
    <property type="project" value="EnsemblFungi"/>
</dbReference>
<dbReference type="KEGG" id="ela:UCREL1_9278"/>
<evidence type="ECO:0000313" key="5">
    <source>
        <dbReference type="EMBL" id="EMR63770.1"/>
    </source>
</evidence>
<dbReference type="OrthoDB" id="7676488at2759"/>
<keyword evidence="6" id="KW-1185">Reference proteome</keyword>
<feature type="compositionally biased region" description="Basic and acidic residues" evidence="4">
    <location>
        <begin position="183"/>
        <end position="208"/>
    </location>
</feature>
<evidence type="ECO:0000313" key="6">
    <source>
        <dbReference type="Proteomes" id="UP000012174"/>
    </source>
</evidence>